<dbReference type="Proteomes" id="UP000447434">
    <property type="component" value="Chromosome 4"/>
</dbReference>
<gene>
    <name evidence="1" type="ORF">Lalb_Chr04g0250781</name>
</gene>
<name>A0A6A4QMZ2_LUPAL</name>
<evidence type="ECO:0000313" key="1">
    <source>
        <dbReference type="EMBL" id="KAE9615013.1"/>
    </source>
</evidence>
<dbReference type="EMBL" id="WOCE01000004">
    <property type="protein sequence ID" value="KAE9615013.1"/>
    <property type="molecule type" value="Genomic_DNA"/>
</dbReference>
<organism evidence="1 2">
    <name type="scientific">Lupinus albus</name>
    <name type="common">White lupine</name>
    <name type="synonym">Lupinus termis</name>
    <dbReference type="NCBI Taxonomy" id="3870"/>
    <lineage>
        <taxon>Eukaryota</taxon>
        <taxon>Viridiplantae</taxon>
        <taxon>Streptophyta</taxon>
        <taxon>Embryophyta</taxon>
        <taxon>Tracheophyta</taxon>
        <taxon>Spermatophyta</taxon>
        <taxon>Magnoliopsida</taxon>
        <taxon>eudicotyledons</taxon>
        <taxon>Gunneridae</taxon>
        <taxon>Pentapetalae</taxon>
        <taxon>rosids</taxon>
        <taxon>fabids</taxon>
        <taxon>Fabales</taxon>
        <taxon>Fabaceae</taxon>
        <taxon>Papilionoideae</taxon>
        <taxon>50 kb inversion clade</taxon>
        <taxon>genistoids sensu lato</taxon>
        <taxon>core genistoids</taxon>
        <taxon>Genisteae</taxon>
        <taxon>Lupinus</taxon>
    </lineage>
</organism>
<evidence type="ECO:0000313" key="2">
    <source>
        <dbReference type="Proteomes" id="UP000447434"/>
    </source>
</evidence>
<keyword evidence="2" id="KW-1185">Reference proteome</keyword>
<dbReference type="AlphaFoldDB" id="A0A6A4QMZ2"/>
<sequence>MVFFSLVYMISCNNPLKSTYDIRRCRQGENPCSRGTFSCKIERREQ</sequence>
<accession>A0A6A4QMZ2</accession>
<reference evidence="2" key="1">
    <citation type="journal article" date="2020" name="Nat. Commun.">
        <title>Genome sequence of the cluster root forming white lupin.</title>
        <authorList>
            <person name="Hufnagel B."/>
            <person name="Marques A."/>
            <person name="Soriano A."/>
            <person name="Marques L."/>
            <person name="Divol F."/>
            <person name="Doumas P."/>
            <person name="Sallet E."/>
            <person name="Mancinotti D."/>
            <person name="Carrere S."/>
            <person name="Marande W."/>
            <person name="Arribat S."/>
            <person name="Keller J."/>
            <person name="Huneau C."/>
            <person name="Blein T."/>
            <person name="Aime D."/>
            <person name="Laguerre M."/>
            <person name="Taylor J."/>
            <person name="Schubert V."/>
            <person name="Nelson M."/>
            <person name="Geu-Flores F."/>
            <person name="Crespi M."/>
            <person name="Gallardo-Guerrero K."/>
            <person name="Delaux P.-M."/>
            <person name="Salse J."/>
            <person name="Berges H."/>
            <person name="Guyot R."/>
            <person name="Gouzy J."/>
            <person name="Peret B."/>
        </authorList>
    </citation>
    <scope>NUCLEOTIDE SEQUENCE [LARGE SCALE GENOMIC DNA]</scope>
    <source>
        <strain evidence="2">cv. Amiga</strain>
    </source>
</reference>
<protein>
    <submittedName>
        <fullName evidence="1">Uncharacterized protein</fullName>
    </submittedName>
</protein>
<proteinExistence type="predicted"/>
<comment type="caution">
    <text evidence="1">The sequence shown here is derived from an EMBL/GenBank/DDBJ whole genome shotgun (WGS) entry which is preliminary data.</text>
</comment>